<comment type="similarity">
    <text evidence="2 5">Belongs to the RxLR effector family.</text>
</comment>
<evidence type="ECO:0000256" key="2">
    <source>
        <dbReference type="ARBA" id="ARBA00010400"/>
    </source>
</evidence>
<gene>
    <name evidence="6" type="ORF">PHMEG_00027575</name>
</gene>
<sequence>MHFSHVIALVVVLLATLATVTAANSKLSRVRSIADDHKITPTIRSLRDESPQDEDSEEKTINLSGLTSKALKIDNIDSLKLEAKSGVAFNLLKLDDTIDNVFQKHNMKIWINYVKSLHQKNPEAVMISTLVAKYGDEDVVRMLEAAKKIDGMEEISTKLQSAQMTSWLNKQTSPEDVFYFLALDYRVENIFEGKNYDTWVSYLRLFNHQYPEQQTTTIKTLSTIYGDKDLSIALEKAKNSPTTVKLATELQIKQFNLWSLEGAPPAKIGEMLGGTAKTADRMTSESEIYYGYKKFYNLGHLVLF</sequence>
<comment type="function">
    <text evidence="5">Effector that suppresses plant defense responses during pathogen infection.</text>
</comment>
<feature type="chain" id="PRO_5044988538" description="RxLR effector protein" evidence="5">
    <location>
        <begin position="23"/>
        <end position="304"/>
    </location>
</feature>
<accession>A0A225V875</accession>
<comment type="subcellular location">
    <subcellularLocation>
        <location evidence="1 5">Secreted</location>
    </subcellularLocation>
</comment>
<reference evidence="7" key="1">
    <citation type="submission" date="2017-03" db="EMBL/GenBank/DDBJ databases">
        <title>Phytopthora megakarya and P. palmivora, two closely related causual agents of cacao black pod achieved similar genome size and gene model numbers by different mechanisms.</title>
        <authorList>
            <person name="Ali S."/>
            <person name="Shao J."/>
            <person name="Larry D.J."/>
            <person name="Kronmiller B."/>
            <person name="Shen D."/>
            <person name="Strem M.D."/>
            <person name="Melnick R.L."/>
            <person name="Guiltinan M.J."/>
            <person name="Tyler B.M."/>
            <person name="Meinhardt L.W."/>
            <person name="Bailey B.A."/>
        </authorList>
    </citation>
    <scope>NUCLEOTIDE SEQUENCE [LARGE SCALE GENOMIC DNA]</scope>
    <source>
        <strain evidence="7">zdho120</strain>
    </source>
</reference>
<evidence type="ECO:0000256" key="1">
    <source>
        <dbReference type="ARBA" id="ARBA00004613"/>
    </source>
</evidence>
<evidence type="ECO:0000313" key="7">
    <source>
        <dbReference type="Proteomes" id="UP000198211"/>
    </source>
</evidence>
<dbReference type="AlphaFoldDB" id="A0A225V875"/>
<dbReference type="InterPro" id="IPR031825">
    <property type="entry name" value="RXLR"/>
</dbReference>
<feature type="signal peptide" evidence="5">
    <location>
        <begin position="1"/>
        <end position="22"/>
    </location>
</feature>
<evidence type="ECO:0000256" key="3">
    <source>
        <dbReference type="ARBA" id="ARBA00022525"/>
    </source>
</evidence>
<organism evidence="6 7">
    <name type="scientific">Phytophthora megakarya</name>
    <dbReference type="NCBI Taxonomy" id="4795"/>
    <lineage>
        <taxon>Eukaryota</taxon>
        <taxon>Sar</taxon>
        <taxon>Stramenopiles</taxon>
        <taxon>Oomycota</taxon>
        <taxon>Peronosporomycetes</taxon>
        <taxon>Peronosporales</taxon>
        <taxon>Peronosporaceae</taxon>
        <taxon>Phytophthora</taxon>
    </lineage>
</organism>
<dbReference type="EMBL" id="NBNE01007100">
    <property type="protein sequence ID" value="OWZ01108.1"/>
    <property type="molecule type" value="Genomic_DNA"/>
</dbReference>
<proteinExistence type="inferred from homology"/>
<keyword evidence="3 5" id="KW-0964">Secreted</keyword>
<evidence type="ECO:0000313" key="6">
    <source>
        <dbReference type="EMBL" id="OWZ01108.1"/>
    </source>
</evidence>
<evidence type="ECO:0000256" key="5">
    <source>
        <dbReference type="RuleBase" id="RU367124"/>
    </source>
</evidence>
<keyword evidence="4 5" id="KW-0732">Signal</keyword>
<dbReference type="OrthoDB" id="126966at2759"/>
<dbReference type="Pfam" id="PF16810">
    <property type="entry name" value="RXLR"/>
    <property type="match status" value="1"/>
</dbReference>
<keyword evidence="7" id="KW-1185">Reference proteome</keyword>
<comment type="domain">
    <text evidence="5">The RxLR-dEER motif acts to carry the protein into the host cell cytoplasm through binding to cell surface phosphatidylinositol-3-phosphate.</text>
</comment>
<dbReference type="Proteomes" id="UP000198211">
    <property type="component" value="Unassembled WGS sequence"/>
</dbReference>
<protein>
    <recommendedName>
        <fullName evidence="5">RxLR effector protein</fullName>
    </recommendedName>
</protein>
<evidence type="ECO:0000256" key="4">
    <source>
        <dbReference type="ARBA" id="ARBA00022729"/>
    </source>
</evidence>
<comment type="caution">
    <text evidence="6">The sequence shown here is derived from an EMBL/GenBank/DDBJ whole genome shotgun (WGS) entry which is preliminary data.</text>
</comment>
<name>A0A225V875_9STRA</name>